<reference evidence="2" key="2">
    <citation type="submission" date="2020-09" db="EMBL/GenBank/DDBJ databases">
        <authorList>
            <person name="Sun Q."/>
            <person name="Ohkuma M."/>
        </authorList>
    </citation>
    <scope>NUCLEOTIDE SEQUENCE</scope>
    <source>
        <strain evidence="2">JCM 19596</strain>
    </source>
</reference>
<dbReference type="Proteomes" id="UP000607197">
    <property type="component" value="Unassembled WGS sequence"/>
</dbReference>
<dbReference type="Pfam" id="PF19121">
    <property type="entry name" value="DUF5805"/>
    <property type="match status" value="1"/>
</dbReference>
<protein>
    <submittedName>
        <fullName evidence="2">Uncharacterized protein</fullName>
    </submittedName>
</protein>
<feature type="region of interest" description="Disordered" evidence="1">
    <location>
        <begin position="47"/>
        <end position="80"/>
    </location>
</feature>
<dbReference type="RefSeq" id="WP_188977382.1">
    <property type="nucleotide sequence ID" value="NZ_BMPG01000002.1"/>
</dbReference>
<evidence type="ECO:0000313" key="2">
    <source>
        <dbReference type="EMBL" id="GGL57194.1"/>
    </source>
</evidence>
<comment type="caution">
    <text evidence="2">The sequence shown here is derived from an EMBL/GenBank/DDBJ whole genome shotgun (WGS) entry which is preliminary data.</text>
</comment>
<evidence type="ECO:0000256" key="1">
    <source>
        <dbReference type="SAM" id="MobiDB-lite"/>
    </source>
</evidence>
<proteinExistence type="predicted"/>
<reference evidence="2" key="1">
    <citation type="journal article" date="2014" name="Int. J. Syst. Evol. Microbiol.">
        <title>Complete genome sequence of Corynebacterium casei LMG S-19264T (=DSM 44701T), isolated from a smear-ripened cheese.</title>
        <authorList>
            <consortium name="US DOE Joint Genome Institute (JGI-PGF)"/>
            <person name="Walter F."/>
            <person name="Albersmeier A."/>
            <person name="Kalinowski J."/>
            <person name="Ruckert C."/>
        </authorList>
    </citation>
    <scope>NUCLEOTIDE SEQUENCE</scope>
    <source>
        <strain evidence="2">JCM 19596</strain>
    </source>
</reference>
<dbReference type="OrthoDB" id="210343at2157"/>
<sequence>MSDSAERTAVYTYVPEYQKSEWSAEAEALGMSQSEFVRTMVQAGRRGFVEESSTAENPDISGSEEGGSGGATPGGSGLEDTVLEALDRGGALGWDALVDAVVGDVEDEIEDVLDELQASNRVRYSGRDGGYVLVRDE</sequence>
<gene>
    <name evidence="2" type="ORF">GCM10009039_14240</name>
</gene>
<feature type="compositionally biased region" description="Gly residues" evidence="1">
    <location>
        <begin position="64"/>
        <end position="77"/>
    </location>
</feature>
<keyword evidence="3" id="KW-1185">Reference proteome</keyword>
<accession>A0A830FB10</accession>
<name>A0A830FB10_9EURY</name>
<dbReference type="EMBL" id="BMPG01000002">
    <property type="protein sequence ID" value="GGL57194.1"/>
    <property type="molecule type" value="Genomic_DNA"/>
</dbReference>
<evidence type="ECO:0000313" key="3">
    <source>
        <dbReference type="Proteomes" id="UP000607197"/>
    </source>
</evidence>
<organism evidence="2 3">
    <name type="scientific">Halocalculus aciditolerans</name>
    <dbReference type="NCBI Taxonomy" id="1383812"/>
    <lineage>
        <taxon>Archaea</taxon>
        <taxon>Methanobacteriati</taxon>
        <taxon>Methanobacteriota</taxon>
        <taxon>Stenosarchaea group</taxon>
        <taxon>Halobacteria</taxon>
        <taxon>Halobacteriales</taxon>
        <taxon>Halobacteriaceae</taxon>
        <taxon>Halocalculus</taxon>
    </lineage>
</organism>
<dbReference type="InterPro" id="IPR043828">
    <property type="entry name" value="DUF5805"/>
</dbReference>
<dbReference type="AlphaFoldDB" id="A0A830FB10"/>